<sequence>MTFCEIIIICLEQMTGEAVTEGMGGGPFGDLGFSDRLADCLLQKVCQEFISHFIIDLRLTNP</sequence>
<evidence type="ECO:0000313" key="1">
    <source>
        <dbReference type="EMBL" id="SPD73060.1"/>
    </source>
</evidence>
<dbReference type="EMBL" id="OJIN01000076">
    <property type="protein sequence ID" value="SPD73060.1"/>
    <property type="molecule type" value="Genomic_DNA"/>
</dbReference>
<accession>A0A445MUA5</accession>
<gene>
    <name evidence="1" type="ORF">PITCH_A1670003</name>
</gene>
<dbReference type="AlphaFoldDB" id="A0A445MUA5"/>
<protein>
    <submittedName>
        <fullName evidence="1">Uncharacterized protein</fullName>
    </submittedName>
</protein>
<reference evidence="1" key="1">
    <citation type="submission" date="2018-01" db="EMBL/GenBank/DDBJ databases">
        <authorList>
            <person name="Regsiter A."/>
            <person name="William W."/>
        </authorList>
    </citation>
    <scope>NUCLEOTIDE SEQUENCE</scope>
    <source>
        <strain evidence="1">TRIP AH-1</strain>
    </source>
</reference>
<organism evidence="1">
    <name type="scientific">uncultured Desulfobacterium sp</name>
    <dbReference type="NCBI Taxonomy" id="201089"/>
    <lineage>
        <taxon>Bacteria</taxon>
        <taxon>Pseudomonadati</taxon>
        <taxon>Thermodesulfobacteriota</taxon>
        <taxon>Desulfobacteria</taxon>
        <taxon>Desulfobacterales</taxon>
        <taxon>Desulfobacteriaceae</taxon>
        <taxon>Desulfobacterium</taxon>
        <taxon>environmental samples</taxon>
    </lineage>
</organism>
<name>A0A445MUA5_9BACT</name>
<proteinExistence type="predicted"/>